<evidence type="ECO:0000313" key="9">
    <source>
        <dbReference type="Proteomes" id="UP000257109"/>
    </source>
</evidence>
<evidence type="ECO:0000256" key="4">
    <source>
        <dbReference type="ARBA" id="ARBA00022759"/>
    </source>
</evidence>
<dbReference type="AlphaFoldDB" id="A0A371IAL8"/>
<organism evidence="8 9">
    <name type="scientific">Mucuna pruriens</name>
    <name type="common">Velvet bean</name>
    <name type="synonym">Dolichos pruriens</name>
    <dbReference type="NCBI Taxonomy" id="157652"/>
    <lineage>
        <taxon>Eukaryota</taxon>
        <taxon>Viridiplantae</taxon>
        <taxon>Streptophyta</taxon>
        <taxon>Embryophyta</taxon>
        <taxon>Tracheophyta</taxon>
        <taxon>Spermatophyta</taxon>
        <taxon>Magnoliopsida</taxon>
        <taxon>eudicotyledons</taxon>
        <taxon>Gunneridae</taxon>
        <taxon>Pentapetalae</taxon>
        <taxon>rosids</taxon>
        <taxon>fabids</taxon>
        <taxon>Fabales</taxon>
        <taxon>Fabaceae</taxon>
        <taxon>Papilionoideae</taxon>
        <taxon>50 kb inversion clade</taxon>
        <taxon>NPAAA clade</taxon>
        <taxon>indigoferoid/millettioid clade</taxon>
        <taxon>Phaseoleae</taxon>
        <taxon>Mucuna</taxon>
    </lineage>
</organism>
<gene>
    <name evidence="8" type="ORF">CR513_03152</name>
</gene>
<dbReference type="InterPro" id="IPR043128">
    <property type="entry name" value="Rev_trsase/Diguanyl_cyclase"/>
</dbReference>
<keyword evidence="5" id="KW-0378">Hydrolase</keyword>
<evidence type="ECO:0000256" key="1">
    <source>
        <dbReference type="ARBA" id="ARBA00022679"/>
    </source>
</evidence>
<keyword evidence="2" id="KW-0548">Nucleotidyltransferase</keyword>
<name>A0A371IAL8_MUCPR</name>
<feature type="non-terminal residue" evidence="8">
    <location>
        <position position="1"/>
    </location>
</feature>
<keyword evidence="4" id="KW-0255">Endonuclease</keyword>
<dbReference type="Pfam" id="PF17917">
    <property type="entry name" value="RT_RNaseH"/>
    <property type="match status" value="1"/>
</dbReference>
<evidence type="ECO:0000256" key="3">
    <source>
        <dbReference type="ARBA" id="ARBA00022722"/>
    </source>
</evidence>
<dbReference type="GO" id="GO:0004519">
    <property type="term" value="F:endonuclease activity"/>
    <property type="evidence" value="ECO:0007669"/>
    <property type="project" value="UniProtKB-KW"/>
</dbReference>
<protein>
    <submittedName>
        <fullName evidence="8">Mitochondrial protein</fullName>
    </submittedName>
</protein>
<sequence length="185" mass="22066">MERQGKRYVKRAHGGKERRVFVEGDLMWVYLQKESNGNWDKWRIQVELSRPMSAIPIKCDQEPKLWNPYHITYSWSTSKFISDVRSFHELASFYKSFVKDFSTLVAPLNEIIKKSVRFKWEETQERAFQALKDRHPIACFIEKLKGAHLNYSTYDKELYALVMALQEFVIHGIHESLKHLRNQNK</sequence>
<dbReference type="PANTHER" id="PTHR35046">
    <property type="entry name" value="ZINC KNUCKLE (CCHC-TYPE) FAMILY PROTEIN"/>
    <property type="match status" value="1"/>
</dbReference>
<dbReference type="GO" id="GO:0003964">
    <property type="term" value="F:RNA-directed DNA polymerase activity"/>
    <property type="evidence" value="ECO:0007669"/>
    <property type="project" value="UniProtKB-KW"/>
</dbReference>
<dbReference type="EMBL" id="QJKJ01000529">
    <property type="protein sequence ID" value="RDY12093.1"/>
    <property type="molecule type" value="Genomic_DNA"/>
</dbReference>
<dbReference type="PANTHER" id="PTHR35046:SF9">
    <property type="entry name" value="RNA-DIRECTED DNA POLYMERASE"/>
    <property type="match status" value="1"/>
</dbReference>
<evidence type="ECO:0000259" key="7">
    <source>
        <dbReference type="Pfam" id="PF17917"/>
    </source>
</evidence>
<keyword evidence="9" id="KW-1185">Reference proteome</keyword>
<keyword evidence="1" id="KW-0808">Transferase</keyword>
<comment type="caution">
    <text evidence="8">The sequence shown here is derived from an EMBL/GenBank/DDBJ whole genome shotgun (WGS) entry which is preliminary data.</text>
</comment>
<dbReference type="InterPro" id="IPR041373">
    <property type="entry name" value="RT_RNaseH"/>
</dbReference>
<dbReference type="SUPFAM" id="SSF56672">
    <property type="entry name" value="DNA/RNA polymerases"/>
    <property type="match status" value="1"/>
</dbReference>
<dbReference type="OrthoDB" id="1433828at2759"/>
<dbReference type="InterPro" id="IPR043502">
    <property type="entry name" value="DNA/RNA_pol_sf"/>
</dbReference>
<keyword evidence="3" id="KW-0540">Nuclease</keyword>
<evidence type="ECO:0000256" key="2">
    <source>
        <dbReference type="ARBA" id="ARBA00022695"/>
    </source>
</evidence>
<keyword evidence="6" id="KW-0695">RNA-directed DNA polymerase</keyword>
<evidence type="ECO:0000256" key="6">
    <source>
        <dbReference type="ARBA" id="ARBA00022918"/>
    </source>
</evidence>
<dbReference type="GO" id="GO:0016787">
    <property type="term" value="F:hydrolase activity"/>
    <property type="evidence" value="ECO:0007669"/>
    <property type="project" value="UniProtKB-KW"/>
</dbReference>
<dbReference type="Proteomes" id="UP000257109">
    <property type="component" value="Unassembled WGS sequence"/>
</dbReference>
<evidence type="ECO:0000256" key="5">
    <source>
        <dbReference type="ARBA" id="ARBA00022801"/>
    </source>
</evidence>
<reference evidence="8" key="1">
    <citation type="submission" date="2018-05" db="EMBL/GenBank/DDBJ databases">
        <title>Draft genome of Mucuna pruriens seed.</title>
        <authorList>
            <person name="Nnadi N.E."/>
            <person name="Vos R."/>
            <person name="Hasami M.H."/>
            <person name="Devisetty U.K."/>
            <person name="Aguiy J.C."/>
        </authorList>
    </citation>
    <scope>NUCLEOTIDE SEQUENCE [LARGE SCALE GENOMIC DNA]</scope>
    <source>
        <strain evidence="8">JCA_2017</strain>
    </source>
</reference>
<proteinExistence type="predicted"/>
<evidence type="ECO:0000313" key="8">
    <source>
        <dbReference type="EMBL" id="RDY12093.1"/>
    </source>
</evidence>
<accession>A0A371IAL8</accession>
<dbReference type="Gene3D" id="3.30.70.270">
    <property type="match status" value="1"/>
</dbReference>
<feature type="domain" description="Reverse transcriptase RNase H-like" evidence="7">
    <location>
        <begin position="133"/>
        <end position="168"/>
    </location>
</feature>